<proteinExistence type="predicted"/>
<dbReference type="Proteomes" id="UP001177003">
    <property type="component" value="Chromosome 8"/>
</dbReference>
<evidence type="ECO:0000313" key="2">
    <source>
        <dbReference type="Proteomes" id="UP001177003"/>
    </source>
</evidence>
<keyword evidence="2" id="KW-1185">Reference proteome</keyword>
<reference evidence="1" key="1">
    <citation type="submission" date="2023-04" db="EMBL/GenBank/DDBJ databases">
        <authorList>
            <person name="Vijverberg K."/>
            <person name="Xiong W."/>
            <person name="Schranz E."/>
        </authorList>
    </citation>
    <scope>NUCLEOTIDE SEQUENCE</scope>
</reference>
<gene>
    <name evidence="1" type="ORF">LSALG_LOCUS37949</name>
</gene>
<dbReference type="AlphaFoldDB" id="A0AA35ZUP2"/>
<name>A0AA35ZUP2_LACSI</name>
<protein>
    <submittedName>
        <fullName evidence="1">Uncharacterized protein</fullName>
    </submittedName>
</protein>
<evidence type="ECO:0000313" key="1">
    <source>
        <dbReference type="EMBL" id="CAI9299228.1"/>
    </source>
</evidence>
<accession>A0AA35ZUP2</accession>
<dbReference type="EMBL" id="OX465084">
    <property type="protein sequence ID" value="CAI9299228.1"/>
    <property type="molecule type" value="Genomic_DNA"/>
</dbReference>
<sequence length="166" mass="18770">MNLDKTNQVVEASASFCKEMTKKFDKLINDARYFMRTFHNSFETNTANANTLISSLGSALHTEKDKLEEVGTGIQFDNSELNSSISSKIDKLHEDLEMENKIMDQMIVKTENVKVLTVKMEQAEKQINTLLFEKVVMKSCVADVNALLSDIIENRDSLITITIKSI</sequence>
<organism evidence="1 2">
    <name type="scientific">Lactuca saligna</name>
    <name type="common">Willowleaf lettuce</name>
    <dbReference type="NCBI Taxonomy" id="75948"/>
    <lineage>
        <taxon>Eukaryota</taxon>
        <taxon>Viridiplantae</taxon>
        <taxon>Streptophyta</taxon>
        <taxon>Embryophyta</taxon>
        <taxon>Tracheophyta</taxon>
        <taxon>Spermatophyta</taxon>
        <taxon>Magnoliopsida</taxon>
        <taxon>eudicotyledons</taxon>
        <taxon>Gunneridae</taxon>
        <taxon>Pentapetalae</taxon>
        <taxon>asterids</taxon>
        <taxon>campanulids</taxon>
        <taxon>Asterales</taxon>
        <taxon>Asteraceae</taxon>
        <taxon>Cichorioideae</taxon>
        <taxon>Cichorieae</taxon>
        <taxon>Lactucinae</taxon>
        <taxon>Lactuca</taxon>
    </lineage>
</organism>